<dbReference type="Proteomes" id="UP000317178">
    <property type="component" value="Chromosome"/>
</dbReference>
<feature type="signal peptide" evidence="2">
    <location>
        <begin position="1"/>
        <end position="21"/>
    </location>
</feature>
<evidence type="ECO:0000256" key="2">
    <source>
        <dbReference type="SAM" id="SignalP"/>
    </source>
</evidence>
<feature type="chain" id="PRO_5022083531" description="Lipoprotein" evidence="2">
    <location>
        <begin position="22"/>
        <end position="180"/>
    </location>
</feature>
<dbReference type="EMBL" id="CP036281">
    <property type="protein sequence ID" value="QDU81170.1"/>
    <property type="molecule type" value="Genomic_DNA"/>
</dbReference>
<dbReference type="OrthoDB" id="290622at2"/>
<evidence type="ECO:0000256" key="1">
    <source>
        <dbReference type="SAM" id="MobiDB-lite"/>
    </source>
</evidence>
<gene>
    <name evidence="3" type="ORF">Pla110_29080</name>
</gene>
<evidence type="ECO:0008006" key="5">
    <source>
        <dbReference type="Google" id="ProtNLM"/>
    </source>
</evidence>
<sequence length="180" mass="20739" precursor="true">MRWICVCLLVCLLASSGCMHRGRDKVVYMRPEYNALNRLSFNIDKYSHQPPRARHVDYYRWMYNKGPIDRTLLPELYTHQPITSDTLMPVVAESGETEPTQTINAEPWQWSQSTPGQPAVQLERISMPDQNNGIQLLSGQAVHPTSTTAPTAQQRPTMRPTVRQQRRPPNQWMFSPVVNH</sequence>
<feature type="region of interest" description="Disordered" evidence="1">
    <location>
        <begin position="142"/>
        <end position="180"/>
    </location>
</feature>
<dbReference type="KEGG" id="plon:Pla110_29080"/>
<evidence type="ECO:0000313" key="3">
    <source>
        <dbReference type="EMBL" id="QDU81170.1"/>
    </source>
</evidence>
<feature type="compositionally biased region" description="Polar residues" evidence="1">
    <location>
        <begin position="142"/>
        <end position="156"/>
    </location>
</feature>
<name>A0A518CPM1_9PLAN</name>
<reference evidence="3 4" key="1">
    <citation type="submission" date="2019-02" db="EMBL/GenBank/DDBJ databases">
        <title>Deep-cultivation of Planctomycetes and their phenomic and genomic characterization uncovers novel biology.</title>
        <authorList>
            <person name="Wiegand S."/>
            <person name="Jogler M."/>
            <person name="Boedeker C."/>
            <person name="Pinto D."/>
            <person name="Vollmers J."/>
            <person name="Rivas-Marin E."/>
            <person name="Kohn T."/>
            <person name="Peeters S.H."/>
            <person name="Heuer A."/>
            <person name="Rast P."/>
            <person name="Oberbeckmann S."/>
            <person name="Bunk B."/>
            <person name="Jeske O."/>
            <person name="Meyerdierks A."/>
            <person name="Storesund J.E."/>
            <person name="Kallscheuer N."/>
            <person name="Luecker S."/>
            <person name="Lage O.M."/>
            <person name="Pohl T."/>
            <person name="Merkel B.J."/>
            <person name="Hornburger P."/>
            <person name="Mueller R.-W."/>
            <person name="Bruemmer F."/>
            <person name="Labrenz M."/>
            <person name="Spormann A.M."/>
            <person name="Op den Camp H."/>
            <person name="Overmann J."/>
            <person name="Amann R."/>
            <person name="Jetten M.S.M."/>
            <person name="Mascher T."/>
            <person name="Medema M.H."/>
            <person name="Devos D.P."/>
            <person name="Kaster A.-K."/>
            <person name="Ovreas L."/>
            <person name="Rohde M."/>
            <person name="Galperin M.Y."/>
            <person name="Jogler C."/>
        </authorList>
    </citation>
    <scope>NUCLEOTIDE SEQUENCE [LARGE SCALE GENOMIC DNA]</scope>
    <source>
        <strain evidence="3 4">Pla110</strain>
    </source>
</reference>
<keyword evidence="4" id="KW-1185">Reference proteome</keyword>
<evidence type="ECO:0000313" key="4">
    <source>
        <dbReference type="Proteomes" id="UP000317178"/>
    </source>
</evidence>
<proteinExistence type="predicted"/>
<dbReference type="RefSeq" id="WP_144996377.1">
    <property type="nucleotide sequence ID" value="NZ_CP036281.1"/>
</dbReference>
<dbReference type="PROSITE" id="PS51257">
    <property type="entry name" value="PROKAR_LIPOPROTEIN"/>
    <property type="match status" value="1"/>
</dbReference>
<accession>A0A518CPM1</accession>
<protein>
    <recommendedName>
        <fullName evidence="5">Lipoprotein</fullName>
    </recommendedName>
</protein>
<organism evidence="3 4">
    <name type="scientific">Polystyrenella longa</name>
    <dbReference type="NCBI Taxonomy" id="2528007"/>
    <lineage>
        <taxon>Bacteria</taxon>
        <taxon>Pseudomonadati</taxon>
        <taxon>Planctomycetota</taxon>
        <taxon>Planctomycetia</taxon>
        <taxon>Planctomycetales</taxon>
        <taxon>Planctomycetaceae</taxon>
        <taxon>Polystyrenella</taxon>
    </lineage>
</organism>
<keyword evidence="2" id="KW-0732">Signal</keyword>
<dbReference type="AlphaFoldDB" id="A0A518CPM1"/>